<name>L1IT78_GUITC</name>
<evidence type="ECO:0000313" key="3">
    <source>
        <dbReference type="Proteomes" id="UP000011087"/>
    </source>
</evidence>
<evidence type="ECO:0000313" key="1">
    <source>
        <dbReference type="EMBL" id="EKX39471.1"/>
    </source>
</evidence>
<protein>
    <submittedName>
        <fullName evidence="1 2">Uncharacterized protein</fullName>
    </submittedName>
</protein>
<dbReference type="AlphaFoldDB" id="L1IT78"/>
<keyword evidence="3" id="KW-1185">Reference proteome</keyword>
<accession>L1IT78</accession>
<dbReference type="Proteomes" id="UP000011087">
    <property type="component" value="Unassembled WGS sequence"/>
</dbReference>
<dbReference type="InterPro" id="IPR035979">
    <property type="entry name" value="RBD_domain_sf"/>
</dbReference>
<reference evidence="3" key="2">
    <citation type="submission" date="2012-11" db="EMBL/GenBank/DDBJ databases">
        <authorList>
            <person name="Kuo A."/>
            <person name="Curtis B.A."/>
            <person name="Tanifuji G."/>
            <person name="Burki F."/>
            <person name="Gruber A."/>
            <person name="Irimia M."/>
            <person name="Maruyama S."/>
            <person name="Arias M.C."/>
            <person name="Ball S.G."/>
            <person name="Gile G.H."/>
            <person name="Hirakawa Y."/>
            <person name="Hopkins J.F."/>
            <person name="Rensing S.A."/>
            <person name="Schmutz J."/>
            <person name="Symeonidi A."/>
            <person name="Elias M."/>
            <person name="Eveleigh R.J."/>
            <person name="Herman E.K."/>
            <person name="Klute M.J."/>
            <person name="Nakayama T."/>
            <person name="Obornik M."/>
            <person name="Reyes-Prieto A."/>
            <person name="Armbrust E.V."/>
            <person name="Aves S.J."/>
            <person name="Beiko R.G."/>
            <person name="Coutinho P."/>
            <person name="Dacks J.B."/>
            <person name="Durnford D.G."/>
            <person name="Fast N.M."/>
            <person name="Green B.R."/>
            <person name="Grisdale C."/>
            <person name="Hempe F."/>
            <person name="Henrissat B."/>
            <person name="Hoppner M.P."/>
            <person name="Ishida K.-I."/>
            <person name="Kim E."/>
            <person name="Koreny L."/>
            <person name="Kroth P.G."/>
            <person name="Liu Y."/>
            <person name="Malik S.-B."/>
            <person name="Maier U.G."/>
            <person name="McRose D."/>
            <person name="Mock T."/>
            <person name="Neilson J.A."/>
            <person name="Onodera N.T."/>
            <person name="Poole A.M."/>
            <person name="Pritham E.J."/>
            <person name="Richards T.A."/>
            <person name="Rocap G."/>
            <person name="Roy S.W."/>
            <person name="Sarai C."/>
            <person name="Schaack S."/>
            <person name="Shirato S."/>
            <person name="Slamovits C.H."/>
            <person name="Spencer D.F."/>
            <person name="Suzuki S."/>
            <person name="Worden A.Z."/>
            <person name="Zauner S."/>
            <person name="Barry K."/>
            <person name="Bell C."/>
            <person name="Bharti A.K."/>
            <person name="Crow J.A."/>
            <person name="Grimwood J."/>
            <person name="Kramer R."/>
            <person name="Lindquist E."/>
            <person name="Lucas S."/>
            <person name="Salamov A."/>
            <person name="McFadden G.I."/>
            <person name="Lane C.E."/>
            <person name="Keeling P.J."/>
            <person name="Gray M.W."/>
            <person name="Grigoriev I.V."/>
            <person name="Archibald J.M."/>
        </authorList>
    </citation>
    <scope>NUCLEOTIDE SEQUENCE</scope>
    <source>
        <strain evidence="3">CCMP2712</strain>
    </source>
</reference>
<sequence>MQRPITLDDIDPHLSFLCNRGSNAVVTFRGEQAQLAALLATQKQQLRNHTISVRIKGCELAGNEYVTMVNDDFDLTLLEVVGIPPGTQEKTVLSTFSIPLKEFNVHANSSRAEGESTGWAELLYESTELALCVKENMHKAKFVRSSMHSSAPAASSTSDLDRARAGGCVIIERGDNDPVGFLKVTGLPWDVKTEEVHTFFNLVPMSQFSSLRQEKDSAVLVYKHRAISSTISSRFD</sequence>
<dbReference type="GO" id="GO:0003676">
    <property type="term" value="F:nucleic acid binding"/>
    <property type="evidence" value="ECO:0007669"/>
    <property type="project" value="InterPro"/>
</dbReference>
<evidence type="ECO:0000313" key="2">
    <source>
        <dbReference type="EnsemblProtists" id="EKX39471"/>
    </source>
</evidence>
<proteinExistence type="predicted"/>
<dbReference type="GeneID" id="17296188"/>
<dbReference type="EMBL" id="JH993039">
    <property type="protein sequence ID" value="EKX39471.1"/>
    <property type="molecule type" value="Genomic_DNA"/>
</dbReference>
<dbReference type="KEGG" id="gtt:GUITHDRAFT_154425"/>
<feature type="non-terminal residue" evidence="1">
    <location>
        <position position="236"/>
    </location>
</feature>
<reference evidence="1 3" key="1">
    <citation type="journal article" date="2012" name="Nature">
        <title>Algal genomes reveal evolutionary mosaicism and the fate of nucleomorphs.</title>
        <authorList>
            <consortium name="DOE Joint Genome Institute"/>
            <person name="Curtis B.A."/>
            <person name="Tanifuji G."/>
            <person name="Burki F."/>
            <person name="Gruber A."/>
            <person name="Irimia M."/>
            <person name="Maruyama S."/>
            <person name="Arias M.C."/>
            <person name="Ball S.G."/>
            <person name="Gile G.H."/>
            <person name="Hirakawa Y."/>
            <person name="Hopkins J.F."/>
            <person name="Kuo A."/>
            <person name="Rensing S.A."/>
            <person name="Schmutz J."/>
            <person name="Symeonidi A."/>
            <person name="Elias M."/>
            <person name="Eveleigh R.J."/>
            <person name="Herman E.K."/>
            <person name="Klute M.J."/>
            <person name="Nakayama T."/>
            <person name="Obornik M."/>
            <person name="Reyes-Prieto A."/>
            <person name="Armbrust E.V."/>
            <person name="Aves S.J."/>
            <person name="Beiko R.G."/>
            <person name="Coutinho P."/>
            <person name="Dacks J.B."/>
            <person name="Durnford D.G."/>
            <person name="Fast N.M."/>
            <person name="Green B.R."/>
            <person name="Grisdale C.J."/>
            <person name="Hempel F."/>
            <person name="Henrissat B."/>
            <person name="Hoppner M.P."/>
            <person name="Ishida K."/>
            <person name="Kim E."/>
            <person name="Koreny L."/>
            <person name="Kroth P.G."/>
            <person name="Liu Y."/>
            <person name="Malik S.B."/>
            <person name="Maier U.G."/>
            <person name="McRose D."/>
            <person name="Mock T."/>
            <person name="Neilson J.A."/>
            <person name="Onodera N.T."/>
            <person name="Poole A.M."/>
            <person name="Pritham E.J."/>
            <person name="Richards T.A."/>
            <person name="Rocap G."/>
            <person name="Roy S.W."/>
            <person name="Sarai C."/>
            <person name="Schaack S."/>
            <person name="Shirato S."/>
            <person name="Slamovits C.H."/>
            <person name="Spencer D.F."/>
            <person name="Suzuki S."/>
            <person name="Worden A.Z."/>
            <person name="Zauner S."/>
            <person name="Barry K."/>
            <person name="Bell C."/>
            <person name="Bharti A.K."/>
            <person name="Crow J.A."/>
            <person name="Grimwood J."/>
            <person name="Kramer R."/>
            <person name="Lindquist E."/>
            <person name="Lucas S."/>
            <person name="Salamov A."/>
            <person name="McFadden G.I."/>
            <person name="Lane C.E."/>
            <person name="Keeling P.J."/>
            <person name="Gray M.W."/>
            <person name="Grigoriev I.V."/>
            <person name="Archibald J.M."/>
        </authorList>
    </citation>
    <scope>NUCLEOTIDE SEQUENCE</scope>
    <source>
        <strain evidence="1 3">CCMP2712</strain>
    </source>
</reference>
<reference evidence="2" key="3">
    <citation type="submission" date="2015-06" db="UniProtKB">
        <authorList>
            <consortium name="EnsemblProtists"/>
        </authorList>
    </citation>
    <scope>IDENTIFICATION</scope>
</reference>
<dbReference type="PaxDb" id="55529-EKX39471"/>
<dbReference type="EnsemblProtists" id="EKX39471">
    <property type="protein sequence ID" value="EKX39471"/>
    <property type="gene ID" value="GUITHDRAFT_154425"/>
</dbReference>
<dbReference type="HOGENOM" id="CLU_1178068_0_0_1"/>
<dbReference type="SUPFAM" id="SSF54928">
    <property type="entry name" value="RNA-binding domain, RBD"/>
    <property type="match status" value="1"/>
</dbReference>
<organism evidence="1">
    <name type="scientific">Guillardia theta (strain CCMP2712)</name>
    <name type="common">Cryptophyte</name>
    <dbReference type="NCBI Taxonomy" id="905079"/>
    <lineage>
        <taxon>Eukaryota</taxon>
        <taxon>Cryptophyceae</taxon>
        <taxon>Pyrenomonadales</taxon>
        <taxon>Geminigeraceae</taxon>
        <taxon>Guillardia</taxon>
    </lineage>
</organism>
<gene>
    <name evidence="1" type="ORF">GUITHDRAFT_154425</name>
</gene>
<dbReference type="RefSeq" id="XP_005826451.1">
    <property type="nucleotide sequence ID" value="XM_005826394.1"/>
</dbReference>